<evidence type="ECO:0000313" key="3">
    <source>
        <dbReference type="Proteomes" id="UP000525652"/>
    </source>
</evidence>
<gene>
    <name evidence="2" type="ORF">H5P30_02635</name>
</gene>
<dbReference type="RefSeq" id="WP_185691412.1">
    <property type="nucleotide sequence ID" value="NZ_JACHVA010000033.1"/>
</dbReference>
<feature type="domain" description="SGNH hydrolase-type esterase" evidence="1">
    <location>
        <begin position="11"/>
        <end position="199"/>
    </location>
</feature>
<dbReference type="GO" id="GO:0004622">
    <property type="term" value="F:phosphatidylcholine lysophospholipase activity"/>
    <property type="evidence" value="ECO:0007669"/>
    <property type="project" value="TreeGrafter"/>
</dbReference>
<evidence type="ECO:0000313" key="2">
    <source>
        <dbReference type="EMBL" id="MBC2600672.1"/>
    </source>
</evidence>
<dbReference type="Proteomes" id="UP000525652">
    <property type="component" value="Unassembled WGS sequence"/>
</dbReference>
<protein>
    <submittedName>
        <fullName evidence="2">SGNH/GDSL hydrolase family protein</fullName>
    </submittedName>
</protein>
<dbReference type="AlphaFoldDB" id="A0A7X1AVE7"/>
<keyword evidence="2" id="KW-0378">Hydrolase</keyword>
<dbReference type="CDD" id="cd01834">
    <property type="entry name" value="SGNH_hydrolase_like_2"/>
    <property type="match status" value="1"/>
</dbReference>
<dbReference type="Pfam" id="PF13472">
    <property type="entry name" value="Lipase_GDSL_2"/>
    <property type="match status" value="1"/>
</dbReference>
<reference evidence="2 3" key="1">
    <citation type="submission" date="2020-07" db="EMBL/GenBank/DDBJ databases">
        <authorList>
            <person name="Feng X."/>
        </authorList>
    </citation>
    <scope>NUCLEOTIDE SEQUENCE [LARGE SCALE GENOMIC DNA]</scope>
    <source>
        <strain evidence="2 3">JCM14086</strain>
    </source>
</reference>
<dbReference type="EMBL" id="JACHVA010000033">
    <property type="protein sequence ID" value="MBC2600672.1"/>
    <property type="molecule type" value="Genomic_DNA"/>
</dbReference>
<name>A0A7X1AVE7_9BACT</name>
<proteinExistence type="predicted"/>
<dbReference type="InterPro" id="IPR013830">
    <property type="entry name" value="SGNH_hydro"/>
</dbReference>
<dbReference type="InterPro" id="IPR051532">
    <property type="entry name" value="Ester_Hydrolysis_Enzymes"/>
</dbReference>
<keyword evidence="3" id="KW-1185">Reference proteome</keyword>
<dbReference type="PANTHER" id="PTHR30383">
    <property type="entry name" value="THIOESTERASE 1/PROTEASE 1/LYSOPHOSPHOLIPASE L1"/>
    <property type="match status" value="1"/>
</dbReference>
<evidence type="ECO:0000259" key="1">
    <source>
        <dbReference type="Pfam" id="PF13472"/>
    </source>
</evidence>
<dbReference type="PANTHER" id="PTHR30383:SF5">
    <property type="entry name" value="SGNH HYDROLASE-TYPE ESTERASE DOMAIN-CONTAINING PROTEIN"/>
    <property type="match status" value="1"/>
</dbReference>
<comment type="caution">
    <text evidence="2">The sequence shown here is derived from an EMBL/GenBank/DDBJ whole genome shotgun (WGS) entry which is preliminary data.</text>
</comment>
<organism evidence="2 3">
    <name type="scientific">Puniceicoccus vermicola</name>
    <dbReference type="NCBI Taxonomy" id="388746"/>
    <lineage>
        <taxon>Bacteria</taxon>
        <taxon>Pseudomonadati</taxon>
        <taxon>Verrucomicrobiota</taxon>
        <taxon>Opitutia</taxon>
        <taxon>Puniceicoccales</taxon>
        <taxon>Puniceicoccaceae</taxon>
        <taxon>Puniceicoccus</taxon>
    </lineage>
</organism>
<sequence length="208" mass="22989">MVFETGDTLLFIGDSITDCGQARPVGEREGLGAGYVSLVNSALGARFPETVVSVLNAGISGNRVTDLEARWKSDVTDLKPDWVSIMIGINDVWRQFDREELEDQVGPEQFQSILAKLVEETAKEVKGIFLMTPFFLETHLQDPMRAKMDQYGAIVREIAEKSGARFVDTQAAFDKYLAKRPTQSLCGDRVHPNLVGHQILADAFLAAI</sequence>
<accession>A0A7X1AVE7</accession>
<dbReference type="Gene3D" id="3.40.50.1110">
    <property type="entry name" value="SGNH hydrolase"/>
    <property type="match status" value="1"/>
</dbReference>
<dbReference type="InterPro" id="IPR036514">
    <property type="entry name" value="SGNH_hydro_sf"/>
</dbReference>
<dbReference type="SUPFAM" id="SSF52266">
    <property type="entry name" value="SGNH hydrolase"/>
    <property type="match status" value="1"/>
</dbReference>